<feature type="transmembrane region" description="Helical" evidence="2">
    <location>
        <begin position="125"/>
        <end position="145"/>
    </location>
</feature>
<dbReference type="PIRSF" id="PIRSF018571">
    <property type="entry name" value="SpoIIGA"/>
    <property type="match status" value="1"/>
</dbReference>
<accession>A0ABS9MHD0</accession>
<evidence type="ECO:0000256" key="2">
    <source>
        <dbReference type="SAM" id="Phobius"/>
    </source>
</evidence>
<feature type="transmembrane region" description="Helical" evidence="2">
    <location>
        <begin position="40"/>
        <end position="56"/>
    </location>
</feature>
<dbReference type="EMBL" id="JAKNHQ010000004">
    <property type="protein sequence ID" value="MCG4610220.1"/>
    <property type="molecule type" value="Genomic_DNA"/>
</dbReference>
<keyword evidence="4" id="KW-1185">Reference proteome</keyword>
<dbReference type="RefSeq" id="WP_237966548.1">
    <property type="nucleotide sequence ID" value="NZ_JAKNHQ010000004.1"/>
</dbReference>
<dbReference type="Proteomes" id="UP001298681">
    <property type="component" value="Unassembled WGS sequence"/>
</dbReference>
<keyword evidence="1" id="KW-0378">Hydrolase</keyword>
<feature type="transmembrane region" description="Helical" evidence="2">
    <location>
        <begin position="92"/>
        <end position="113"/>
    </location>
</feature>
<evidence type="ECO:0000313" key="3">
    <source>
        <dbReference type="EMBL" id="MCG4610220.1"/>
    </source>
</evidence>
<organism evidence="3 4">
    <name type="scientific">Anaeromassilibacillus senegalensis</name>
    <dbReference type="NCBI Taxonomy" id="1673717"/>
    <lineage>
        <taxon>Bacteria</taxon>
        <taxon>Bacillati</taxon>
        <taxon>Bacillota</taxon>
        <taxon>Clostridia</taxon>
        <taxon>Eubacteriales</taxon>
        <taxon>Acutalibacteraceae</taxon>
        <taxon>Anaeromassilibacillus</taxon>
    </lineage>
</organism>
<protein>
    <recommendedName>
        <fullName evidence="1">Sporulation sigma-E factor-processing peptidase</fullName>
        <ecNumber evidence="1">3.4.23.-</ecNumber>
    </recommendedName>
    <alternativeName>
        <fullName evidence="1">Membrane-associated aspartic protease</fullName>
    </alternativeName>
    <alternativeName>
        <fullName evidence="1">Stage II sporulation protein GA</fullName>
    </alternativeName>
</protein>
<comment type="subcellular location">
    <subcellularLocation>
        <location evidence="1">Cell membrane</location>
    </subcellularLocation>
</comment>
<gene>
    <name evidence="3" type="ORF">L0P57_04630</name>
</gene>
<comment type="similarity">
    <text evidence="1">Belongs to the peptidase U4 family.</text>
</comment>
<keyword evidence="2" id="KW-0812">Transmembrane</keyword>
<name>A0ABS9MHD0_9FIRM</name>
<dbReference type="Pfam" id="PF03419">
    <property type="entry name" value="Peptidase_U4"/>
    <property type="match status" value="1"/>
</dbReference>
<keyword evidence="1" id="KW-1003">Cell membrane</keyword>
<keyword evidence="1 2" id="KW-0472">Membrane</keyword>
<comment type="function">
    <text evidence="1">Probable aspartic protease that is responsible for the proteolytic cleavage of the RNA polymerase sigma E factor (SigE/spoIIGB) to yield the active peptide in the mother cell during sporulation. Responds to a signal from the forespore that is triggered by the extracellular signal protein SpoIIR.</text>
</comment>
<dbReference type="InterPro" id="IPR005081">
    <property type="entry name" value="SpoIIGA"/>
</dbReference>
<proteinExistence type="inferred from homology"/>
<keyword evidence="2" id="KW-1133">Transmembrane helix</keyword>
<reference evidence="3 4" key="1">
    <citation type="submission" date="2022-01" db="EMBL/GenBank/DDBJ databases">
        <title>Collection of gut derived symbiotic bacterial strains cultured from healthy donors.</title>
        <authorList>
            <person name="Lin H."/>
            <person name="Kohout C."/>
            <person name="Waligurski E."/>
            <person name="Pamer E.G."/>
        </authorList>
    </citation>
    <scope>NUCLEOTIDE SEQUENCE [LARGE SCALE GENOMIC DNA]</scope>
    <source>
        <strain evidence="3 4">DFI.7.58</strain>
    </source>
</reference>
<feature type="transmembrane region" description="Helical" evidence="2">
    <location>
        <begin position="6"/>
        <end position="28"/>
    </location>
</feature>
<keyword evidence="1" id="KW-0645">Protease</keyword>
<keyword evidence="1" id="KW-0064">Aspartyl protease</keyword>
<evidence type="ECO:0000313" key="4">
    <source>
        <dbReference type="Proteomes" id="UP001298681"/>
    </source>
</evidence>
<sequence length="275" mass="30307">MGHTQTVYLDVLIGVNLFINYFLLLAVARFLHIPAKRGRMVAGAALGAFYALSIFLPELHPILSLLVKLLMSATIIWLAFPIQSWKTFLRALAGFYLTSFAFAGFMLCLWYFVAPQGLLIKNSVVYFDVSPLFLLCATVACYFAIRLVQRITGRQRPEALFCPITIQRGGQESRCTAKVDTGNTLTEPFSGFPVVVVQEEAVQAVVPQQQEQTAFRLVPYGAVGGGGVLSAFRPEKLVISAGKRVIETRDVYIAVSQEPLSNGEFQALLHPDLLS</sequence>
<keyword evidence="1" id="KW-0749">Sporulation</keyword>
<comment type="caution">
    <text evidence="3">The sequence shown here is derived from an EMBL/GenBank/DDBJ whole genome shotgun (WGS) entry which is preliminary data.</text>
</comment>
<evidence type="ECO:0000256" key="1">
    <source>
        <dbReference type="PIRNR" id="PIRNR018571"/>
    </source>
</evidence>
<dbReference type="EC" id="3.4.23.-" evidence="1"/>
<feature type="transmembrane region" description="Helical" evidence="2">
    <location>
        <begin position="62"/>
        <end position="80"/>
    </location>
</feature>